<proteinExistence type="predicted"/>
<protein>
    <submittedName>
        <fullName evidence="1">Uncharacterized protein</fullName>
    </submittedName>
</protein>
<gene>
    <name evidence="1" type="ORF">METZ01_LOCUS163274</name>
</gene>
<reference evidence="1" key="1">
    <citation type="submission" date="2018-05" db="EMBL/GenBank/DDBJ databases">
        <authorList>
            <person name="Lanie J.A."/>
            <person name="Ng W.-L."/>
            <person name="Kazmierczak K.M."/>
            <person name="Andrzejewski T.M."/>
            <person name="Davidsen T.M."/>
            <person name="Wayne K.J."/>
            <person name="Tettelin H."/>
            <person name="Glass J.I."/>
            <person name="Rusch D."/>
            <person name="Podicherti R."/>
            <person name="Tsui H.-C.T."/>
            <person name="Winkler M.E."/>
        </authorList>
    </citation>
    <scope>NUCLEOTIDE SEQUENCE</scope>
</reference>
<dbReference type="EMBL" id="UINC01028796">
    <property type="protein sequence ID" value="SVB10420.1"/>
    <property type="molecule type" value="Genomic_DNA"/>
</dbReference>
<sequence length="62" mass="6777">MDGPNTPLKLSGVHGIYYALSDNAMIRRVPSLIFHQEEQGISLGVTHTRRVSSRGVLLNTTA</sequence>
<organism evidence="1">
    <name type="scientific">marine metagenome</name>
    <dbReference type="NCBI Taxonomy" id="408172"/>
    <lineage>
        <taxon>unclassified sequences</taxon>
        <taxon>metagenomes</taxon>
        <taxon>ecological metagenomes</taxon>
    </lineage>
</organism>
<name>A0A382B9D9_9ZZZZ</name>
<evidence type="ECO:0000313" key="1">
    <source>
        <dbReference type="EMBL" id="SVB10420.1"/>
    </source>
</evidence>
<dbReference type="AlphaFoldDB" id="A0A382B9D9"/>
<accession>A0A382B9D9</accession>